<dbReference type="InterPro" id="IPR013653">
    <property type="entry name" value="GCN5-like_dom"/>
</dbReference>
<dbReference type="SUPFAM" id="SSF55729">
    <property type="entry name" value="Acyl-CoA N-acyltransferases (Nat)"/>
    <property type="match status" value="1"/>
</dbReference>
<dbReference type="PANTHER" id="PTHR20958:SF6">
    <property type="entry name" value="GLYCINE N-ACYLTRANSFERASE-LIKE PROTEIN"/>
    <property type="match status" value="1"/>
</dbReference>
<comment type="caution">
    <text evidence="2">The sequence shown here is derived from an EMBL/GenBank/DDBJ whole genome shotgun (WGS) entry which is preliminary data.</text>
</comment>
<feature type="domain" description="N-acetyltransferase" evidence="1">
    <location>
        <begin position="127"/>
        <end position="258"/>
    </location>
</feature>
<name>A0A7C4CAR7_UNCW3</name>
<evidence type="ECO:0000259" key="1">
    <source>
        <dbReference type="PROSITE" id="PS51186"/>
    </source>
</evidence>
<gene>
    <name evidence="2" type="ORF">ENS41_03880</name>
</gene>
<dbReference type="InterPro" id="IPR016181">
    <property type="entry name" value="Acyl_CoA_acyltransferase"/>
</dbReference>
<evidence type="ECO:0000313" key="2">
    <source>
        <dbReference type="EMBL" id="HGK28072.1"/>
    </source>
</evidence>
<sequence>MPLCVDREPLRPVLQTAGIPALSVFNLVFGRAGAPAPRVWVDDRHRPRAVVCRGRRFYLWATDSRAAGRLIRSLPRRSRLNFGATPLRFYRLIRRNWPGPDCSARVWTNPCFMFVLDDPRRLRAPGHRVEPLRPDDAPLIVSQWPYGRSRSYVASRIRRLPAVGIRRRGQLVAWALTHDDGSMGFLHVLAEYRGRGMARSLTVALCKQLLRLGLLPFNYIVQTNRASIKLTTSMGFRRVGEYGWFGSEAAASGRRAARLPSAPASR</sequence>
<organism evidence="2">
    <name type="scientific">candidate division WOR-3 bacterium</name>
    <dbReference type="NCBI Taxonomy" id="2052148"/>
    <lineage>
        <taxon>Bacteria</taxon>
        <taxon>Bacteria division WOR-3</taxon>
    </lineage>
</organism>
<dbReference type="InterPro" id="IPR053225">
    <property type="entry name" value="Acyl-CoA_N-acyltransferase"/>
</dbReference>
<reference evidence="2" key="1">
    <citation type="journal article" date="2020" name="mSystems">
        <title>Genome- and Community-Level Interaction Insights into Carbon Utilization and Element Cycling Functions of Hydrothermarchaeota in Hydrothermal Sediment.</title>
        <authorList>
            <person name="Zhou Z."/>
            <person name="Liu Y."/>
            <person name="Xu W."/>
            <person name="Pan J."/>
            <person name="Luo Z.H."/>
            <person name="Li M."/>
        </authorList>
    </citation>
    <scope>NUCLEOTIDE SEQUENCE [LARGE SCALE GENOMIC DNA]</scope>
    <source>
        <strain evidence="2">SpSt-488</strain>
    </source>
</reference>
<dbReference type="Pfam" id="PF08445">
    <property type="entry name" value="FR47"/>
    <property type="match status" value="1"/>
</dbReference>
<dbReference type="EMBL" id="DSUT01000075">
    <property type="protein sequence ID" value="HGK28072.1"/>
    <property type="molecule type" value="Genomic_DNA"/>
</dbReference>
<dbReference type="PROSITE" id="PS51186">
    <property type="entry name" value="GNAT"/>
    <property type="match status" value="1"/>
</dbReference>
<dbReference type="InterPro" id="IPR000182">
    <property type="entry name" value="GNAT_dom"/>
</dbReference>
<dbReference type="GO" id="GO:0016747">
    <property type="term" value="F:acyltransferase activity, transferring groups other than amino-acyl groups"/>
    <property type="evidence" value="ECO:0007669"/>
    <property type="project" value="InterPro"/>
</dbReference>
<dbReference type="PANTHER" id="PTHR20958">
    <property type="entry name" value="GLYCINE N-ACYLTRANSFERASE-LIKE PROTEIN"/>
    <property type="match status" value="1"/>
</dbReference>
<dbReference type="AlphaFoldDB" id="A0A7C4CAR7"/>
<accession>A0A7C4CAR7</accession>
<proteinExistence type="predicted"/>
<keyword evidence="2" id="KW-0808">Transferase</keyword>
<protein>
    <submittedName>
        <fullName evidence="2">GNAT family N-acetyltransferase</fullName>
    </submittedName>
</protein>
<dbReference type="Gene3D" id="3.40.630.30">
    <property type="match status" value="1"/>
</dbReference>